<dbReference type="OrthoDB" id="9789813at2"/>
<keyword evidence="2" id="KW-1185">Reference proteome</keyword>
<dbReference type="Proteomes" id="UP000011135">
    <property type="component" value="Unassembled WGS sequence"/>
</dbReference>
<evidence type="ECO:0000313" key="1">
    <source>
        <dbReference type="EMBL" id="ELR72601.1"/>
    </source>
</evidence>
<dbReference type="InterPro" id="IPR007351">
    <property type="entry name" value="YjbR"/>
</dbReference>
<evidence type="ECO:0008006" key="3">
    <source>
        <dbReference type="Google" id="ProtNLM"/>
    </source>
</evidence>
<evidence type="ECO:0000313" key="2">
    <source>
        <dbReference type="Proteomes" id="UP000011135"/>
    </source>
</evidence>
<gene>
    <name evidence="1" type="ORF">C900_00980</name>
</gene>
<dbReference type="Gene3D" id="3.90.1150.30">
    <property type="match status" value="1"/>
</dbReference>
<dbReference type="RefSeq" id="WP_009578651.1">
    <property type="nucleotide sequence ID" value="NZ_AMZN01000015.1"/>
</dbReference>
<name>L8JUB4_9BACT</name>
<dbReference type="STRING" id="1237149.C900_00980"/>
<comment type="caution">
    <text evidence="1">The sequence shown here is derived from an EMBL/GenBank/DDBJ whole genome shotgun (WGS) entry which is preliminary data.</text>
</comment>
<dbReference type="InterPro" id="IPR058532">
    <property type="entry name" value="YjbR/MT2646/Rv2570-like"/>
</dbReference>
<protein>
    <recommendedName>
        <fullName evidence="3">MmcQ/YjbR family DNA-binding protein</fullName>
    </recommendedName>
</protein>
<dbReference type="PANTHER" id="PTHR35145:SF1">
    <property type="entry name" value="CYTOPLASMIC PROTEIN"/>
    <property type="match status" value="1"/>
</dbReference>
<dbReference type="AlphaFoldDB" id="L8JUB4"/>
<proteinExistence type="predicted"/>
<reference evidence="1 2" key="1">
    <citation type="submission" date="2012-12" db="EMBL/GenBank/DDBJ databases">
        <title>Genome assembly of Fulvivirga imtechensis AK7.</title>
        <authorList>
            <person name="Nupur N."/>
            <person name="Khatri I."/>
            <person name="Kumar R."/>
            <person name="Subramanian S."/>
            <person name="Pinnaka A."/>
        </authorList>
    </citation>
    <scope>NUCLEOTIDE SEQUENCE [LARGE SCALE GENOMIC DNA]</scope>
    <source>
        <strain evidence="1 2">AK7</strain>
    </source>
</reference>
<accession>L8JUB4</accession>
<dbReference type="EMBL" id="AMZN01000015">
    <property type="protein sequence ID" value="ELR72601.1"/>
    <property type="molecule type" value="Genomic_DNA"/>
</dbReference>
<dbReference type="Pfam" id="PF04237">
    <property type="entry name" value="YjbR"/>
    <property type="match status" value="1"/>
</dbReference>
<dbReference type="eggNOG" id="COG2315">
    <property type="taxonomic scope" value="Bacteria"/>
</dbReference>
<organism evidence="1 2">
    <name type="scientific">Fulvivirga imtechensis AK7</name>
    <dbReference type="NCBI Taxonomy" id="1237149"/>
    <lineage>
        <taxon>Bacteria</taxon>
        <taxon>Pseudomonadati</taxon>
        <taxon>Bacteroidota</taxon>
        <taxon>Cytophagia</taxon>
        <taxon>Cytophagales</taxon>
        <taxon>Fulvivirgaceae</taxon>
        <taxon>Fulvivirga</taxon>
    </lineage>
</organism>
<sequence length="116" mass="13247">MTIEEIRACCLSFPGVTEDIKWSDHLCFNVGGKMFVVTSPDNFPVTASFKTSDDLFGQLSQREGIIPAPYMARYKWVHIDDISRLTAAEWLEFLQIAYKLVYEKLPAKVKKQIVSL</sequence>
<dbReference type="SUPFAM" id="SSF142906">
    <property type="entry name" value="YjbR-like"/>
    <property type="match status" value="1"/>
</dbReference>
<dbReference type="PANTHER" id="PTHR35145">
    <property type="entry name" value="CYTOPLASMIC PROTEIN-RELATED"/>
    <property type="match status" value="1"/>
</dbReference>
<dbReference type="InterPro" id="IPR038056">
    <property type="entry name" value="YjbR-like_sf"/>
</dbReference>